<gene>
    <name evidence="1" type="ORF">SDC9_152931</name>
</gene>
<organism evidence="1">
    <name type="scientific">bioreactor metagenome</name>
    <dbReference type="NCBI Taxonomy" id="1076179"/>
    <lineage>
        <taxon>unclassified sequences</taxon>
        <taxon>metagenomes</taxon>
        <taxon>ecological metagenomes</taxon>
    </lineage>
</organism>
<evidence type="ECO:0000313" key="1">
    <source>
        <dbReference type="EMBL" id="MPN05680.1"/>
    </source>
</evidence>
<dbReference type="EMBL" id="VSSQ01051592">
    <property type="protein sequence ID" value="MPN05680.1"/>
    <property type="molecule type" value="Genomic_DNA"/>
</dbReference>
<dbReference type="AlphaFoldDB" id="A0A645EW66"/>
<proteinExistence type="predicted"/>
<comment type="caution">
    <text evidence="1">The sequence shown here is derived from an EMBL/GenBank/DDBJ whole genome shotgun (WGS) entry which is preliminary data.</text>
</comment>
<protein>
    <submittedName>
        <fullName evidence="1">Uncharacterized protein</fullName>
    </submittedName>
</protein>
<sequence length="81" mass="8765">MDETGADVGVFRFGQMQHIVHNAVADIGSGGIGNAGRNLIVLQMSHDGFYRNGRKIGGFALFHQLGIQRLFAVIVRYSGFG</sequence>
<reference evidence="1" key="1">
    <citation type="submission" date="2019-08" db="EMBL/GenBank/DDBJ databases">
        <authorList>
            <person name="Kucharzyk K."/>
            <person name="Murdoch R.W."/>
            <person name="Higgins S."/>
            <person name="Loffler F."/>
        </authorList>
    </citation>
    <scope>NUCLEOTIDE SEQUENCE</scope>
</reference>
<accession>A0A645EW66</accession>
<name>A0A645EW66_9ZZZZ</name>